<dbReference type="EC" id="2.4.1.25" evidence="3 10"/>
<dbReference type="AlphaFoldDB" id="A0A8B2NZ67"/>
<keyword evidence="6 10" id="KW-0808">Transferase</keyword>
<dbReference type="Pfam" id="PF02446">
    <property type="entry name" value="Glyco_hydro_77"/>
    <property type="match status" value="1"/>
</dbReference>
<keyword evidence="5 10" id="KW-0328">Glycosyltransferase</keyword>
<evidence type="ECO:0000256" key="8">
    <source>
        <dbReference type="ARBA" id="ARBA00031423"/>
    </source>
</evidence>
<evidence type="ECO:0000256" key="3">
    <source>
        <dbReference type="ARBA" id="ARBA00012560"/>
    </source>
</evidence>
<dbReference type="GO" id="GO:0004134">
    <property type="term" value="F:4-alpha-glucanotransferase activity"/>
    <property type="evidence" value="ECO:0007669"/>
    <property type="project" value="UniProtKB-EC"/>
</dbReference>
<evidence type="ECO:0000256" key="10">
    <source>
        <dbReference type="RuleBase" id="RU361207"/>
    </source>
</evidence>
<dbReference type="InterPro" id="IPR017853">
    <property type="entry name" value="GH"/>
</dbReference>
<sequence length="591" mass="63326">MTMALDAAARAAGVVLERPGEDAVPVSDAAKRAFVDILGKPPSLPPTGTGPAYVPPWLDTARAFGLALQLYQLRSPRSLGVGDLADLKALVPMLADAGVDFIGLNPLHALFTAAPERASPFSPSDRRRLNPFIIAVDEVPGFHPNMAEMVPVPSMMEEVDYTAAAHAKLTILAKIHQTWRAGDPSVPQEARSAAARYASTCGNAVTDFALFEALSHHMVANGKAAGWTAWPSQYVDRSSAAVRAFAEAHRNEIDFHLWLQHIAETQLAGAHAACLAAGMRIGLYLDLAVGEAPDGASTWADPSLAMRGLRIGAPPDLFSLDGQDWGLAPLSPTALVERDFAPYRAVMDAVMGDAGAMRIDHAMGLERLWLIPDGMTAAEGAYVRQPNLTDEVVAATHAHRALAIGEDLGVVPPGFRERMAARRLFSMRIVAFERGPGGMTPPARYPADALACLSTHDIAPLEAWWRGDEIDLRLTLGRISGRVAEVEHRARLGDKRDILAMAGLPPARASGAIDDAIIVAFHRLGARTASRLFAVRLEDVVGGRRLVNLPGTDREHPNWRRTLPLTVAEIARSPRLAATLAAVREVRGGGR</sequence>
<dbReference type="EMBL" id="QHHQ01000001">
    <property type="protein sequence ID" value="RAI02994.1"/>
    <property type="molecule type" value="Genomic_DNA"/>
</dbReference>
<reference evidence="11 12" key="1">
    <citation type="submission" date="2018-05" db="EMBL/GenBank/DDBJ databases">
        <title>Acuticoccus sediminis sp. nov., isolated from deep-sea sediment of Indian Ocean.</title>
        <authorList>
            <person name="Liu X."/>
            <person name="Lai Q."/>
            <person name="Du Y."/>
            <person name="Sun F."/>
            <person name="Zhang X."/>
            <person name="Wang S."/>
            <person name="Shao Z."/>
        </authorList>
    </citation>
    <scope>NUCLEOTIDE SEQUENCE [LARGE SCALE GENOMIC DNA]</scope>
    <source>
        <strain evidence="11 12">PTG4-2</strain>
    </source>
</reference>
<dbReference type="OrthoDB" id="9763489at2"/>
<evidence type="ECO:0000256" key="2">
    <source>
        <dbReference type="ARBA" id="ARBA00005684"/>
    </source>
</evidence>
<accession>A0A8B2NZ67</accession>
<keyword evidence="12" id="KW-1185">Reference proteome</keyword>
<dbReference type="Proteomes" id="UP000249590">
    <property type="component" value="Unassembled WGS sequence"/>
</dbReference>
<dbReference type="Gene3D" id="3.20.20.80">
    <property type="entry name" value="Glycosidases"/>
    <property type="match status" value="1"/>
</dbReference>
<dbReference type="PANTHER" id="PTHR32438:SF5">
    <property type="entry name" value="4-ALPHA-GLUCANOTRANSFERASE DPE1, CHLOROPLASTIC_AMYLOPLASTIC"/>
    <property type="match status" value="1"/>
</dbReference>
<protein>
    <recommendedName>
        <fullName evidence="4 10">4-alpha-glucanotransferase</fullName>
        <ecNumber evidence="3 10">2.4.1.25</ecNumber>
    </recommendedName>
    <alternativeName>
        <fullName evidence="8 10">Amylomaltase</fullName>
    </alternativeName>
    <alternativeName>
        <fullName evidence="9 10">Disproportionating enzyme</fullName>
    </alternativeName>
</protein>
<evidence type="ECO:0000313" key="12">
    <source>
        <dbReference type="Proteomes" id="UP000249590"/>
    </source>
</evidence>
<evidence type="ECO:0000256" key="7">
    <source>
        <dbReference type="ARBA" id="ARBA00023277"/>
    </source>
</evidence>
<comment type="caution">
    <text evidence="11">The sequence shown here is derived from an EMBL/GenBank/DDBJ whole genome shotgun (WGS) entry which is preliminary data.</text>
</comment>
<dbReference type="PANTHER" id="PTHR32438">
    <property type="entry name" value="4-ALPHA-GLUCANOTRANSFERASE DPE1, CHLOROPLASTIC/AMYLOPLASTIC"/>
    <property type="match status" value="1"/>
</dbReference>
<proteinExistence type="inferred from homology"/>
<dbReference type="RefSeq" id="WP_111341188.1">
    <property type="nucleotide sequence ID" value="NZ_QHHQ01000001.1"/>
</dbReference>
<evidence type="ECO:0000256" key="6">
    <source>
        <dbReference type="ARBA" id="ARBA00022679"/>
    </source>
</evidence>
<dbReference type="NCBIfam" id="TIGR00217">
    <property type="entry name" value="malQ"/>
    <property type="match status" value="1"/>
</dbReference>
<comment type="similarity">
    <text evidence="2 10">Belongs to the disproportionating enzyme family.</text>
</comment>
<name>A0A8B2NZ67_9HYPH</name>
<gene>
    <name evidence="11" type="primary">malQ</name>
    <name evidence="11" type="ORF">DLJ53_00195</name>
</gene>
<evidence type="ECO:0000256" key="5">
    <source>
        <dbReference type="ARBA" id="ARBA00022676"/>
    </source>
</evidence>
<evidence type="ECO:0000313" key="11">
    <source>
        <dbReference type="EMBL" id="RAI02994.1"/>
    </source>
</evidence>
<dbReference type="InterPro" id="IPR003385">
    <property type="entry name" value="Glyco_hydro_77"/>
</dbReference>
<organism evidence="11 12">
    <name type="scientific">Acuticoccus sediminis</name>
    <dbReference type="NCBI Taxonomy" id="2184697"/>
    <lineage>
        <taxon>Bacteria</taxon>
        <taxon>Pseudomonadati</taxon>
        <taxon>Pseudomonadota</taxon>
        <taxon>Alphaproteobacteria</taxon>
        <taxon>Hyphomicrobiales</taxon>
        <taxon>Amorphaceae</taxon>
        <taxon>Acuticoccus</taxon>
    </lineage>
</organism>
<dbReference type="GO" id="GO:0005975">
    <property type="term" value="P:carbohydrate metabolic process"/>
    <property type="evidence" value="ECO:0007669"/>
    <property type="project" value="InterPro"/>
</dbReference>
<dbReference type="SUPFAM" id="SSF51445">
    <property type="entry name" value="(Trans)glycosidases"/>
    <property type="match status" value="1"/>
</dbReference>
<evidence type="ECO:0000256" key="4">
    <source>
        <dbReference type="ARBA" id="ARBA00020295"/>
    </source>
</evidence>
<evidence type="ECO:0000256" key="1">
    <source>
        <dbReference type="ARBA" id="ARBA00000439"/>
    </source>
</evidence>
<comment type="catalytic activity">
    <reaction evidence="1 10">
        <text>Transfers a segment of a (1-&gt;4)-alpha-D-glucan to a new position in an acceptor, which may be glucose or a (1-&gt;4)-alpha-D-glucan.</text>
        <dbReference type="EC" id="2.4.1.25"/>
    </reaction>
</comment>
<keyword evidence="7 10" id="KW-0119">Carbohydrate metabolism</keyword>
<evidence type="ECO:0000256" key="9">
    <source>
        <dbReference type="ARBA" id="ARBA00031501"/>
    </source>
</evidence>